<accession>A0AAU9M9L3</accession>
<sequence>MDNQTTTVSLLFSTMIHMIIIQLNPNNYLLWKNHIYLIPKGQNLFGYLDGSIKPPSTLVTNDQGEMVSNPKYLELYQQDQIILSLLNYSLTEEAMAEVLECQITKETWLAYEYAYGDDSPSRELATRDLLEKLSKGQNLVCEYGKQF</sequence>
<dbReference type="PANTHER" id="PTHR47481:SF35">
    <property type="entry name" value="ZINC FINGER, CCHC-TYPE-RELATED"/>
    <property type="match status" value="1"/>
</dbReference>
<evidence type="ECO:0000313" key="3">
    <source>
        <dbReference type="Proteomes" id="UP001157418"/>
    </source>
</evidence>
<comment type="caution">
    <text evidence="2">The sequence shown here is derived from an EMBL/GenBank/DDBJ whole genome shotgun (WGS) entry which is preliminary data.</text>
</comment>
<reference evidence="2 3" key="1">
    <citation type="submission" date="2022-01" db="EMBL/GenBank/DDBJ databases">
        <authorList>
            <person name="Xiong W."/>
            <person name="Schranz E."/>
        </authorList>
    </citation>
    <scope>NUCLEOTIDE SEQUENCE [LARGE SCALE GENOMIC DNA]</scope>
</reference>
<dbReference type="EMBL" id="CAKMRJ010001829">
    <property type="protein sequence ID" value="CAH1424688.1"/>
    <property type="molecule type" value="Genomic_DNA"/>
</dbReference>
<name>A0AAU9M9L3_9ASTR</name>
<dbReference type="PANTHER" id="PTHR47481">
    <property type="match status" value="1"/>
</dbReference>
<protein>
    <recommendedName>
        <fullName evidence="1">Retrotransposon Copia-like N-terminal domain-containing protein</fullName>
    </recommendedName>
</protein>
<gene>
    <name evidence="2" type="ORF">LVIROSA_LOCUS11878</name>
</gene>
<keyword evidence="3" id="KW-1185">Reference proteome</keyword>
<dbReference type="Pfam" id="PF14244">
    <property type="entry name" value="Retrotran_gag_3"/>
    <property type="match status" value="1"/>
</dbReference>
<feature type="domain" description="Retrotransposon Copia-like N-terminal" evidence="1">
    <location>
        <begin position="19"/>
        <end position="55"/>
    </location>
</feature>
<dbReference type="Proteomes" id="UP001157418">
    <property type="component" value="Unassembled WGS sequence"/>
</dbReference>
<evidence type="ECO:0000313" key="2">
    <source>
        <dbReference type="EMBL" id="CAH1424688.1"/>
    </source>
</evidence>
<dbReference type="AlphaFoldDB" id="A0AAU9M9L3"/>
<proteinExistence type="predicted"/>
<dbReference type="InterPro" id="IPR029472">
    <property type="entry name" value="Copia-like_N"/>
</dbReference>
<organism evidence="2 3">
    <name type="scientific">Lactuca virosa</name>
    <dbReference type="NCBI Taxonomy" id="75947"/>
    <lineage>
        <taxon>Eukaryota</taxon>
        <taxon>Viridiplantae</taxon>
        <taxon>Streptophyta</taxon>
        <taxon>Embryophyta</taxon>
        <taxon>Tracheophyta</taxon>
        <taxon>Spermatophyta</taxon>
        <taxon>Magnoliopsida</taxon>
        <taxon>eudicotyledons</taxon>
        <taxon>Gunneridae</taxon>
        <taxon>Pentapetalae</taxon>
        <taxon>asterids</taxon>
        <taxon>campanulids</taxon>
        <taxon>Asterales</taxon>
        <taxon>Asteraceae</taxon>
        <taxon>Cichorioideae</taxon>
        <taxon>Cichorieae</taxon>
        <taxon>Lactucinae</taxon>
        <taxon>Lactuca</taxon>
    </lineage>
</organism>
<evidence type="ECO:0000259" key="1">
    <source>
        <dbReference type="Pfam" id="PF14244"/>
    </source>
</evidence>